<evidence type="ECO:0000256" key="2">
    <source>
        <dbReference type="ARBA" id="ARBA00005865"/>
    </source>
</evidence>
<reference evidence="14" key="1">
    <citation type="submission" date="2017-02" db="UniProtKB">
        <authorList>
            <consortium name="WormBaseParasite"/>
        </authorList>
    </citation>
    <scope>IDENTIFICATION</scope>
</reference>
<evidence type="ECO:0000313" key="12">
    <source>
        <dbReference type="EMBL" id="VDD93771.1"/>
    </source>
</evidence>
<dbReference type="GO" id="GO:0005737">
    <property type="term" value="C:cytoplasm"/>
    <property type="evidence" value="ECO:0007669"/>
    <property type="project" value="TreeGrafter"/>
</dbReference>
<evidence type="ECO:0000256" key="5">
    <source>
        <dbReference type="ARBA" id="ARBA00022723"/>
    </source>
</evidence>
<keyword evidence="4" id="KW-0645">Protease</keyword>
<dbReference type="Pfam" id="PF02338">
    <property type="entry name" value="OTU"/>
    <property type="match status" value="1"/>
</dbReference>
<keyword evidence="5" id="KW-0479">Metal-binding</keyword>
<gene>
    <name evidence="12" type="ORF">EVEC_LOCUS8522</name>
</gene>
<dbReference type="GO" id="GO:0035871">
    <property type="term" value="P:protein K11-linked deubiquitination"/>
    <property type="evidence" value="ECO:0007669"/>
    <property type="project" value="TreeGrafter"/>
</dbReference>
<dbReference type="Proteomes" id="UP000274131">
    <property type="component" value="Unassembled WGS sequence"/>
</dbReference>
<dbReference type="EMBL" id="UXUI01009465">
    <property type="protein sequence ID" value="VDD93771.1"/>
    <property type="molecule type" value="Genomic_DNA"/>
</dbReference>
<evidence type="ECO:0000313" key="14">
    <source>
        <dbReference type="WBParaSite" id="EVEC_0000908101-mRNA-1"/>
    </source>
</evidence>
<dbReference type="GO" id="GO:0008270">
    <property type="term" value="F:zinc ion binding"/>
    <property type="evidence" value="ECO:0007669"/>
    <property type="project" value="UniProtKB-KW"/>
</dbReference>
<dbReference type="InterPro" id="IPR051346">
    <property type="entry name" value="OTU_Deubiquitinase"/>
</dbReference>
<dbReference type="EC" id="3.4.19.12" evidence="3"/>
<dbReference type="GO" id="GO:0071108">
    <property type="term" value="P:protein K48-linked deubiquitination"/>
    <property type="evidence" value="ECO:0007669"/>
    <property type="project" value="TreeGrafter"/>
</dbReference>
<keyword evidence="9" id="KW-0788">Thiol protease</keyword>
<dbReference type="GO" id="GO:0005634">
    <property type="term" value="C:nucleus"/>
    <property type="evidence" value="ECO:0007669"/>
    <property type="project" value="TreeGrafter"/>
</dbReference>
<evidence type="ECO:0000256" key="4">
    <source>
        <dbReference type="ARBA" id="ARBA00022670"/>
    </source>
</evidence>
<dbReference type="WBParaSite" id="EVEC_0000908101-mRNA-1">
    <property type="protein sequence ID" value="EVEC_0000908101-mRNA-1"/>
    <property type="gene ID" value="EVEC_0000908101"/>
</dbReference>
<dbReference type="GO" id="GO:0070536">
    <property type="term" value="P:protein K63-linked deubiquitination"/>
    <property type="evidence" value="ECO:0007669"/>
    <property type="project" value="TreeGrafter"/>
</dbReference>
<keyword evidence="10" id="KW-0862">Zinc</keyword>
<dbReference type="InterPro" id="IPR003323">
    <property type="entry name" value="OTU_dom"/>
</dbReference>
<dbReference type="PROSITE" id="PS50802">
    <property type="entry name" value="OTU"/>
    <property type="match status" value="1"/>
</dbReference>
<keyword evidence="13" id="KW-1185">Reference proteome</keyword>
<evidence type="ECO:0000256" key="1">
    <source>
        <dbReference type="ARBA" id="ARBA00000707"/>
    </source>
</evidence>
<accession>A0A0N4VEH1</accession>
<evidence type="ECO:0000313" key="13">
    <source>
        <dbReference type="Proteomes" id="UP000274131"/>
    </source>
</evidence>
<dbReference type="PANTHER" id="PTHR13367">
    <property type="entry name" value="UBIQUITIN THIOESTERASE"/>
    <property type="match status" value="1"/>
</dbReference>
<proteinExistence type="inferred from homology"/>
<keyword evidence="6" id="KW-0863">Zinc-finger</keyword>
<organism evidence="14">
    <name type="scientific">Enterobius vermicularis</name>
    <name type="common">Human pinworm</name>
    <dbReference type="NCBI Taxonomy" id="51028"/>
    <lineage>
        <taxon>Eukaryota</taxon>
        <taxon>Metazoa</taxon>
        <taxon>Ecdysozoa</taxon>
        <taxon>Nematoda</taxon>
        <taxon>Chromadorea</taxon>
        <taxon>Rhabditida</taxon>
        <taxon>Spirurina</taxon>
        <taxon>Oxyuridomorpha</taxon>
        <taxon>Oxyuroidea</taxon>
        <taxon>Oxyuridae</taxon>
        <taxon>Enterobius</taxon>
    </lineage>
</organism>
<keyword evidence="8" id="KW-0378">Hydrolase</keyword>
<reference evidence="12 13" key="2">
    <citation type="submission" date="2018-10" db="EMBL/GenBank/DDBJ databases">
        <authorList>
            <consortium name="Pathogen Informatics"/>
        </authorList>
    </citation>
    <scope>NUCLEOTIDE SEQUENCE [LARGE SCALE GENOMIC DNA]</scope>
</reference>
<dbReference type="GO" id="GO:0070530">
    <property type="term" value="F:K63-linked polyubiquitin modification-dependent protein binding"/>
    <property type="evidence" value="ECO:0007669"/>
    <property type="project" value="TreeGrafter"/>
</dbReference>
<evidence type="ECO:0000256" key="10">
    <source>
        <dbReference type="ARBA" id="ARBA00022833"/>
    </source>
</evidence>
<dbReference type="GO" id="GO:0071947">
    <property type="term" value="P:protein deubiquitination involved in ubiquitin-dependent protein catabolic process"/>
    <property type="evidence" value="ECO:0007669"/>
    <property type="project" value="TreeGrafter"/>
</dbReference>
<keyword evidence="7" id="KW-0833">Ubl conjugation pathway</keyword>
<dbReference type="PANTHER" id="PTHR13367:SF27">
    <property type="entry name" value="OTU DOMAIN-CONTAINING PROTEIN"/>
    <property type="match status" value="1"/>
</dbReference>
<protein>
    <recommendedName>
        <fullName evidence="3">ubiquitinyl hydrolase 1</fullName>
        <ecNumber evidence="3">3.4.19.12</ecNumber>
    </recommendedName>
</protein>
<evidence type="ECO:0000256" key="3">
    <source>
        <dbReference type="ARBA" id="ARBA00012759"/>
    </source>
</evidence>
<sequence length="495" mass="56600">MSRCEVDEEAAISKVISSVNISRSVAIKVLKEEKWDVEAAISRCADICNSDDSSISPSTSQVKLNKDDEDHEGSKLECRCERVLETPLCAFILPDFTELENDFRAFLEKDLIETATLKRLENSGHLNWWRWNGSGQRLWPLSTTGDGNCLLHAASLGMYGKHDRQLVLRKCLYEMLTSGSRKQMLWRRWRWAESKSNLQSGFLLTDEQWREEWDNVLKMADSTPRTSGRKYVVSDTILRDAAGEELSPVSFGGIYLPLECPSSQCCRTPLVLCYDSSHFSALVTMRHTSASPLQRNKFMSYYVVDFYRFLLYNLPPLVSVAAIIPITDKNRNLLPLHFAVDPGSDFTWLDKEIASRIELSEEDQLSLICEYMDIVKIDVRRSSIRKSLNRESEYSRNDEFSKSATLACMGCSENKSRSISIFVLEVALLVRKSLKFRSRKKDHKKSAGDVSVADLRSNNTVVAARLCSDAHEYMDYMVKNYLRSARKRFEESKNV</sequence>
<dbReference type="OrthoDB" id="10064699at2759"/>
<dbReference type="STRING" id="51028.A0A0N4VEH1"/>
<comment type="similarity">
    <text evidence="2">Belongs to the peptidase C64 family.</text>
</comment>
<evidence type="ECO:0000256" key="6">
    <source>
        <dbReference type="ARBA" id="ARBA00022771"/>
    </source>
</evidence>
<feature type="domain" description="OTU" evidence="11">
    <location>
        <begin position="138"/>
        <end position="285"/>
    </location>
</feature>
<evidence type="ECO:0000256" key="7">
    <source>
        <dbReference type="ARBA" id="ARBA00022786"/>
    </source>
</evidence>
<dbReference type="AlphaFoldDB" id="A0A0N4VEH1"/>
<evidence type="ECO:0000259" key="11">
    <source>
        <dbReference type="PROSITE" id="PS50802"/>
    </source>
</evidence>
<name>A0A0N4VEH1_ENTVE</name>
<comment type="catalytic activity">
    <reaction evidence="1">
        <text>Thiol-dependent hydrolysis of ester, thioester, amide, peptide and isopeptide bonds formed by the C-terminal Gly of ubiquitin (a 76-residue protein attached to proteins as an intracellular targeting signal).</text>
        <dbReference type="EC" id="3.4.19.12"/>
    </reaction>
</comment>
<evidence type="ECO:0000256" key="9">
    <source>
        <dbReference type="ARBA" id="ARBA00022807"/>
    </source>
</evidence>
<evidence type="ECO:0000256" key="8">
    <source>
        <dbReference type="ARBA" id="ARBA00022801"/>
    </source>
</evidence>
<dbReference type="GO" id="GO:0004843">
    <property type="term" value="F:cysteine-type deubiquitinase activity"/>
    <property type="evidence" value="ECO:0007669"/>
    <property type="project" value="UniProtKB-EC"/>
</dbReference>